<dbReference type="Proteomes" id="UP001159427">
    <property type="component" value="Unassembled WGS sequence"/>
</dbReference>
<dbReference type="EMBL" id="CALNXI010000422">
    <property type="protein sequence ID" value="CAH3026800.1"/>
    <property type="molecule type" value="Genomic_DNA"/>
</dbReference>
<dbReference type="Pfam" id="PF16124">
    <property type="entry name" value="RecQ_Zn_bind"/>
    <property type="match status" value="1"/>
</dbReference>
<evidence type="ECO:0000256" key="2">
    <source>
        <dbReference type="ARBA" id="ARBA00022741"/>
    </source>
</evidence>
<comment type="similarity">
    <text evidence="1">Belongs to the helicase family. RecQ subfamily.</text>
</comment>
<dbReference type="InterPro" id="IPR027417">
    <property type="entry name" value="P-loop_NTPase"/>
</dbReference>
<dbReference type="EC" id="5.6.2.4" evidence="7"/>
<dbReference type="PANTHER" id="PTHR13710">
    <property type="entry name" value="DNA HELICASE RECQ FAMILY MEMBER"/>
    <property type="match status" value="1"/>
</dbReference>
<dbReference type="Pfam" id="PF09382">
    <property type="entry name" value="RQC"/>
    <property type="match status" value="1"/>
</dbReference>
<evidence type="ECO:0000256" key="1">
    <source>
        <dbReference type="ARBA" id="ARBA00005446"/>
    </source>
</evidence>
<protein>
    <recommendedName>
        <fullName evidence="7">DNA 3'-5' helicase</fullName>
        <ecNumber evidence="7">5.6.2.4</ecNumber>
    </recommendedName>
    <alternativeName>
        <fullName evidence="8">DNA 3'-5' helicase Q1</fullName>
    </alternativeName>
</protein>
<dbReference type="PANTHER" id="PTHR13710:SF105">
    <property type="entry name" value="ATP-DEPENDENT DNA HELICASE Q1"/>
    <property type="match status" value="1"/>
</dbReference>
<dbReference type="PROSITE" id="PS51194">
    <property type="entry name" value="HELICASE_CTER"/>
    <property type="match status" value="1"/>
</dbReference>
<dbReference type="SMART" id="SM00490">
    <property type="entry name" value="HELICc"/>
    <property type="match status" value="1"/>
</dbReference>
<evidence type="ECO:0000256" key="7">
    <source>
        <dbReference type="ARBA" id="ARBA00034808"/>
    </source>
</evidence>
<accession>A0ABN8ME10</accession>
<evidence type="ECO:0000259" key="9">
    <source>
        <dbReference type="PROSITE" id="PS51194"/>
    </source>
</evidence>
<proteinExistence type="inferred from homology"/>
<evidence type="ECO:0000313" key="11">
    <source>
        <dbReference type="Proteomes" id="UP001159427"/>
    </source>
</evidence>
<keyword evidence="5" id="KW-0413">Isomerase</keyword>
<organism evidence="10 11">
    <name type="scientific">Porites evermanni</name>
    <dbReference type="NCBI Taxonomy" id="104178"/>
    <lineage>
        <taxon>Eukaryota</taxon>
        <taxon>Metazoa</taxon>
        <taxon>Cnidaria</taxon>
        <taxon>Anthozoa</taxon>
        <taxon>Hexacorallia</taxon>
        <taxon>Scleractinia</taxon>
        <taxon>Fungiina</taxon>
        <taxon>Poritidae</taxon>
        <taxon>Porites</taxon>
    </lineage>
</organism>
<dbReference type="InterPro" id="IPR018982">
    <property type="entry name" value="RQC_domain"/>
</dbReference>
<keyword evidence="11" id="KW-1185">Reference proteome</keyword>
<comment type="catalytic activity">
    <reaction evidence="6">
        <text>Couples ATP hydrolysis with the unwinding of duplex DNA by translocating in the 3'-5' direction.</text>
        <dbReference type="EC" id="5.6.2.4"/>
    </reaction>
</comment>
<sequence>MPTGSGKTICYAVPALMKPKVTVVIFPLLALLLDQVERMRSQGLNFCFFMSDMDEAEREIQTKVIRQPSNRPNLLFHVVAKKADGKEAIVSLVKKEFPEQCDIIYCVERKDTIDIAYHLKTAGVNAVFFHAGMDVKSKQETVESWKLGAAHFIYATVAFGMGINKPDVRFVVHHSMPKDLESYVQEYGRAGRDCNDAHCYIFFRFEERTKHLPNISSLPDGDRKWVSLNGLNDMVKYCIIPVCRRQQIASYFGDGGAGINCDKSCDICSSGNLEHPIDFSDDAIQILNCVDSMRQLQPKVTTKLLVLTFHGSKSNAVISKGLENVNEYGKGKNKFSEKGLLKFIQCLIIKNIVHEQLPSANENSTTPYLEE</sequence>
<dbReference type="SUPFAM" id="SSF52540">
    <property type="entry name" value="P-loop containing nucleoside triphosphate hydrolases"/>
    <property type="match status" value="2"/>
</dbReference>
<keyword evidence="2" id="KW-0547">Nucleotide-binding</keyword>
<evidence type="ECO:0000256" key="5">
    <source>
        <dbReference type="ARBA" id="ARBA00023235"/>
    </source>
</evidence>
<evidence type="ECO:0000256" key="4">
    <source>
        <dbReference type="ARBA" id="ARBA00023125"/>
    </source>
</evidence>
<evidence type="ECO:0000256" key="3">
    <source>
        <dbReference type="ARBA" id="ARBA00022840"/>
    </source>
</evidence>
<dbReference type="Gene3D" id="1.10.10.10">
    <property type="entry name" value="Winged helix-like DNA-binding domain superfamily/Winged helix DNA-binding domain"/>
    <property type="match status" value="1"/>
</dbReference>
<evidence type="ECO:0000256" key="8">
    <source>
        <dbReference type="ARBA" id="ARBA00044566"/>
    </source>
</evidence>
<reference evidence="10 11" key="1">
    <citation type="submission" date="2022-05" db="EMBL/GenBank/DDBJ databases">
        <authorList>
            <consortium name="Genoscope - CEA"/>
            <person name="William W."/>
        </authorList>
    </citation>
    <scope>NUCLEOTIDE SEQUENCE [LARGE SCALE GENOMIC DNA]</scope>
</reference>
<gene>
    <name evidence="10" type="ORF">PEVE_00029983</name>
</gene>
<keyword evidence="3" id="KW-0067">ATP-binding</keyword>
<dbReference type="InterPro" id="IPR032284">
    <property type="entry name" value="RecQ_Zn-bd"/>
</dbReference>
<dbReference type="InterPro" id="IPR001650">
    <property type="entry name" value="Helicase_C-like"/>
</dbReference>
<dbReference type="InterPro" id="IPR036388">
    <property type="entry name" value="WH-like_DNA-bd_sf"/>
</dbReference>
<evidence type="ECO:0000256" key="6">
    <source>
        <dbReference type="ARBA" id="ARBA00034617"/>
    </source>
</evidence>
<dbReference type="Gene3D" id="3.40.50.300">
    <property type="entry name" value="P-loop containing nucleotide triphosphate hydrolases"/>
    <property type="match status" value="2"/>
</dbReference>
<evidence type="ECO:0000313" key="10">
    <source>
        <dbReference type="EMBL" id="CAH3026800.1"/>
    </source>
</evidence>
<feature type="domain" description="Helicase C-terminal" evidence="9">
    <location>
        <begin position="85"/>
        <end position="239"/>
    </location>
</feature>
<name>A0ABN8ME10_9CNID</name>
<dbReference type="Pfam" id="PF00270">
    <property type="entry name" value="DEAD"/>
    <property type="match status" value="1"/>
</dbReference>
<dbReference type="Pfam" id="PF00271">
    <property type="entry name" value="Helicase_C"/>
    <property type="match status" value="1"/>
</dbReference>
<comment type="caution">
    <text evidence="10">The sequence shown here is derived from an EMBL/GenBank/DDBJ whole genome shotgun (WGS) entry which is preliminary data.</text>
</comment>
<keyword evidence="4" id="KW-0238">DNA-binding</keyword>
<dbReference type="InterPro" id="IPR011545">
    <property type="entry name" value="DEAD/DEAH_box_helicase_dom"/>
</dbReference>